<feature type="domain" description="Tyrosine-protein kinase G-rich" evidence="11">
    <location>
        <begin position="397"/>
        <end position="472"/>
    </location>
</feature>
<keyword evidence="9" id="KW-0812">Transmembrane</keyword>
<keyword evidence="9" id="KW-0472">Membrane</keyword>
<dbReference type="PANTHER" id="PTHR32309">
    <property type="entry name" value="TYROSINE-PROTEIN KINASE"/>
    <property type="match status" value="1"/>
</dbReference>
<keyword evidence="6" id="KW-0067">ATP-binding</keyword>
<evidence type="ECO:0000256" key="3">
    <source>
        <dbReference type="ARBA" id="ARBA00022679"/>
    </source>
</evidence>
<evidence type="ECO:0000313" key="12">
    <source>
        <dbReference type="EMBL" id="PNG26870.1"/>
    </source>
</evidence>
<dbReference type="EMBL" id="PDZR01000004">
    <property type="protein sequence ID" value="PNG26870.1"/>
    <property type="molecule type" value="Genomic_DNA"/>
</dbReference>
<evidence type="ECO:0000256" key="7">
    <source>
        <dbReference type="ARBA" id="ARBA00023137"/>
    </source>
</evidence>
<dbReference type="Pfam" id="PF13807">
    <property type="entry name" value="GNVR"/>
    <property type="match status" value="1"/>
</dbReference>
<reference evidence="12 13" key="1">
    <citation type="submission" date="2017-10" db="EMBL/GenBank/DDBJ databases">
        <title>Genome announcement of Methylocella silvestris TVC from permafrost.</title>
        <authorList>
            <person name="Wang J."/>
            <person name="Geng K."/>
            <person name="Ul-Haque F."/>
            <person name="Crombie A.T."/>
            <person name="Street L.E."/>
            <person name="Wookey P.A."/>
            <person name="Murrell J.C."/>
            <person name="Pratscher J."/>
        </authorList>
    </citation>
    <scope>NUCLEOTIDE SEQUENCE [LARGE SCALE GENOMIC DNA]</scope>
    <source>
        <strain evidence="12 13">TVC</strain>
    </source>
</reference>
<organism evidence="12 13">
    <name type="scientific">Methylocella silvestris</name>
    <dbReference type="NCBI Taxonomy" id="199596"/>
    <lineage>
        <taxon>Bacteria</taxon>
        <taxon>Pseudomonadati</taxon>
        <taxon>Pseudomonadota</taxon>
        <taxon>Alphaproteobacteria</taxon>
        <taxon>Hyphomicrobiales</taxon>
        <taxon>Beijerinckiaceae</taxon>
        <taxon>Methylocella</taxon>
    </lineage>
</organism>
<dbReference type="Gene3D" id="3.40.50.300">
    <property type="entry name" value="P-loop containing nucleotide triphosphate hydrolases"/>
    <property type="match status" value="1"/>
</dbReference>
<evidence type="ECO:0000256" key="1">
    <source>
        <dbReference type="ARBA" id="ARBA00007316"/>
    </source>
</evidence>
<dbReference type="PANTHER" id="PTHR32309:SF13">
    <property type="entry name" value="FERRIC ENTEROBACTIN TRANSPORT PROTEIN FEPE"/>
    <property type="match status" value="1"/>
</dbReference>
<dbReference type="Pfam" id="PF13614">
    <property type="entry name" value="AAA_31"/>
    <property type="match status" value="1"/>
</dbReference>
<evidence type="ECO:0000256" key="2">
    <source>
        <dbReference type="ARBA" id="ARBA00011903"/>
    </source>
</evidence>
<dbReference type="RefSeq" id="WP_102842835.1">
    <property type="nucleotide sequence ID" value="NZ_PDZR01000004.1"/>
</dbReference>
<evidence type="ECO:0000256" key="4">
    <source>
        <dbReference type="ARBA" id="ARBA00022741"/>
    </source>
</evidence>
<dbReference type="SUPFAM" id="SSF52540">
    <property type="entry name" value="P-loop containing nucleoside triphosphate hydrolases"/>
    <property type="match status" value="1"/>
</dbReference>
<evidence type="ECO:0000256" key="6">
    <source>
        <dbReference type="ARBA" id="ARBA00022840"/>
    </source>
</evidence>
<evidence type="ECO:0000259" key="11">
    <source>
        <dbReference type="Pfam" id="PF13807"/>
    </source>
</evidence>
<dbReference type="InterPro" id="IPR027417">
    <property type="entry name" value="P-loop_NTPase"/>
</dbReference>
<dbReference type="GO" id="GO:0005886">
    <property type="term" value="C:plasma membrane"/>
    <property type="evidence" value="ECO:0007669"/>
    <property type="project" value="TreeGrafter"/>
</dbReference>
<sequence>MLQINKRAPLAGQDSQKVIAPLIDALQNGARIIRRQLPIVIVIMICSVALAILYLANTPPKFTAVGSMVIDTRKMQVLSEKQTLMGEAQIDAAQVQTQVELLKSDSVALAVIRQLHLIDDPEFVAPPTESKGGLLSFLFPPKPVTPLTDAEKEQIALGVFRGGLTVTREGLTYVIDIGFTSLQPAKSALIVNTTVDAFVANQMDAKYDATKRAGIWLAERIKELRTQASAAEHAVVEFKKANNIVDTGAGTGGKLINDQQLSEVNSQLILASAATAEARARLERITAVMSQDVPDASVADALKSEVIIKLRQQYLDLAQREAIFSQRYGANHLATVNLRTQMQEIRHSISDEMRKIAESYKSDYEIARTREQSLKDHLSAAVTQSQTSGEAGVQLRELTSNAEAARSLYDNFLQRYMEAMQQQDSAPISETRLISPAMPPMVKSAPKGSMILMLALAGGGLLSFAVAYLREASDGVFRTSDQIEETLRVNCLAIAPALKAAGPRADGEDGDTKSVSGQGFLRNVVDAPFSRYAEAVRSVKIAADLNGALKSHKVIGLTSTLPNEGKSTFASNLAHLIADAGGNVVLVDADLRSPSLSRWLAPDAPGLIDVVIGNVSLEKAIIQVSTSRLHFLAAGATSKLPHTNEILASAAMKSLIDSLRTNYDYIIVDLSPVAPIVDVRTTGHVIDTYVYIIEWGKTKIDVVERGLSEAQGVYDRLLGVVLNKVDMAAQSRYQRYHGNHYYRKYYSKYGYLE</sequence>
<protein>
    <recommendedName>
        <fullName evidence="2">non-specific protein-tyrosine kinase</fullName>
        <ecNumber evidence="2">2.7.10.2</ecNumber>
    </recommendedName>
</protein>
<evidence type="ECO:0000259" key="10">
    <source>
        <dbReference type="Pfam" id="PF13614"/>
    </source>
</evidence>
<dbReference type="InterPro" id="IPR050445">
    <property type="entry name" value="Bact_polysacc_biosynth/exp"/>
</dbReference>
<keyword evidence="5" id="KW-0418">Kinase</keyword>
<keyword evidence="9" id="KW-1133">Transmembrane helix</keyword>
<evidence type="ECO:0000256" key="5">
    <source>
        <dbReference type="ARBA" id="ARBA00022777"/>
    </source>
</evidence>
<keyword evidence="4" id="KW-0547">Nucleotide-binding</keyword>
<keyword evidence="7" id="KW-0829">Tyrosine-protein kinase</keyword>
<dbReference type="InterPro" id="IPR025669">
    <property type="entry name" value="AAA_dom"/>
</dbReference>
<accession>A0A2J7TJC0</accession>
<dbReference type="InterPro" id="IPR005702">
    <property type="entry name" value="Wzc-like_C"/>
</dbReference>
<feature type="transmembrane region" description="Helical" evidence="9">
    <location>
        <begin position="37"/>
        <end position="56"/>
    </location>
</feature>
<dbReference type="NCBIfam" id="TIGR01007">
    <property type="entry name" value="eps_fam"/>
    <property type="match status" value="1"/>
</dbReference>
<dbReference type="AlphaFoldDB" id="A0A2J7TJC0"/>
<proteinExistence type="inferred from homology"/>
<dbReference type="InterPro" id="IPR032807">
    <property type="entry name" value="GNVR"/>
</dbReference>
<dbReference type="EC" id="2.7.10.2" evidence="2"/>
<dbReference type="GO" id="GO:0005524">
    <property type="term" value="F:ATP binding"/>
    <property type="evidence" value="ECO:0007669"/>
    <property type="project" value="UniProtKB-KW"/>
</dbReference>
<keyword evidence="3" id="KW-0808">Transferase</keyword>
<comment type="catalytic activity">
    <reaction evidence="8">
        <text>L-tyrosyl-[protein] + ATP = O-phospho-L-tyrosyl-[protein] + ADP + H(+)</text>
        <dbReference type="Rhea" id="RHEA:10596"/>
        <dbReference type="Rhea" id="RHEA-COMP:10136"/>
        <dbReference type="Rhea" id="RHEA-COMP:20101"/>
        <dbReference type="ChEBI" id="CHEBI:15378"/>
        <dbReference type="ChEBI" id="CHEBI:30616"/>
        <dbReference type="ChEBI" id="CHEBI:46858"/>
        <dbReference type="ChEBI" id="CHEBI:61978"/>
        <dbReference type="ChEBI" id="CHEBI:456216"/>
        <dbReference type="EC" id="2.7.10.2"/>
    </reaction>
</comment>
<dbReference type="GO" id="GO:0004715">
    <property type="term" value="F:non-membrane spanning protein tyrosine kinase activity"/>
    <property type="evidence" value="ECO:0007669"/>
    <property type="project" value="UniProtKB-EC"/>
</dbReference>
<dbReference type="Proteomes" id="UP000236286">
    <property type="component" value="Unassembled WGS sequence"/>
</dbReference>
<evidence type="ECO:0000256" key="9">
    <source>
        <dbReference type="SAM" id="Phobius"/>
    </source>
</evidence>
<comment type="caution">
    <text evidence="12">The sequence shown here is derived from an EMBL/GenBank/DDBJ whole genome shotgun (WGS) entry which is preliminary data.</text>
</comment>
<comment type="similarity">
    <text evidence="1">Belongs to the CpsD/CapB family.</text>
</comment>
<gene>
    <name evidence="12" type="ORF">CR492_06010</name>
</gene>
<evidence type="ECO:0000313" key="13">
    <source>
        <dbReference type="Proteomes" id="UP000236286"/>
    </source>
</evidence>
<dbReference type="OrthoDB" id="230260at2"/>
<evidence type="ECO:0000256" key="8">
    <source>
        <dbReference type="ARBA" id="ARBA00051245"/>
    </source>
</evidence>
<feature type="domain" description="AAA" evidence="10">
    <location>
        <begin position="565"/>
        <end position="674"/>
    </location>
</feature>
<name>A0A2J7TJC0_METSI</name>
<dbReference type="CDD" id="cd05387">
    <property type="entry name" value="BY-kinase"/>
    <property type="match status" value="1"/>
</dbReference>